<evidence type="ECO:0000313" key="2">
    <source>
        <dbReference type="EMBL" id="CAK9003634.1"/>
    </source>
</evidence>
<feature type="compositionally biased region" description="Acidic residues" evidence="1">
    <location>
        <begin position="74"/>
        <end position="91"/>
    </location>
</feature>
<accession>A0ABP0IM03</accession>
<proteinExistence type="predicted"/>
<name>A0ABP0IM03_9DINO</name>
<evidence type="ECO:0000256" key="1">
    <source>
        <dbReference type="SAM" id="MobiDB-lite"/>
    </source>
</evidence>
<dbReference type="EMBL" id="CAXAMM010004447">
    <property type="protein sequence ID" value="CAK9003634.1"/>
    <property type="molecule type" value="Genomic_DNA"/>
</dbReference>
<dbReference type="Proteomes" id="UP001642464">
    <property type="component" value="Unassembled WGS sequence"/>
</dbReference>
<gene>
    <name evidence="2" type="ORF">SCF082_LOCUS7835</name>
    <name evidence="3" type="ORF">SCF082_LOCUS8012</name>
</gene>
<feature type="region of interest" description="Disordered" evidence="1">
    <location>
        <begin position="48"/>
        <end position="91"/>
    </location>
</feature>
<keyword evidence="4" id="KW-1185">Reference proteome</keyword>
<protein>
    <submittedName>
        <fullName evidence="2">Uncharacterized protein</fullName>
    </submittedName>
</protein>
<reference evidence="2 4" key="1">
    <citation type="submission" date="2024-02" db="EMBL/GenBank/DDBJ databases">
        <authorList>
            <person name="Chen Y."/>
            <person name="Shah S."/>
            <person name="Dougan E. K."/>
            <person name="Thang M."/>
            <person name="Chan C."/>
        </authorList>
    </citation>
    <scope>NUCLEOTIDE SEQUENCE [LARGE SCALE GENOMIC DNA]</scope>
</reference>
<comment type="caution">
    <text evidence="2">The sequence shown here is derived from an EMBL/GenBank/DDBJ whole genome shotgun (WGS) entry which is preliminary data.</text>
</comment>
<evidence type="ECO:0000313" key="4">
    <source>
        <dbReference type="Proteomes" id="UP001642464"/>
    </source>
</evidence>
<dbReference type="EMBL" id="CAXAMM010004558">
    <property type="protein sequence ID" value="CAK9004032.1"/>
    <property type="molecule type" value="Genomic_DNA"/>
</dbReference>
<organism evidence="2 4">
    <name type="scientific">Durusdinium trenchii</name>
    <dbReference type="NCBI Taxonomy" id="1381693"/>
    <lineage>
        <taxon>Eukaryota</taxon>
        <taxon>Sar</taxon>
        <taxon>Alveolata</taxon>
        <taxon>Dinophyceae</taxon>
        <taxon>Suessiales</taxon>
        <taxon>Symbiodiniaceae</taxon>
        <taxon>Durusdinium</taxon>
    </lineage>
</organism>
<evidence type="ECO:0000313" key="3">
    <source>
        <dbReference type="EMBL" id="CAK9004032.1"/>
    </source>
</evidence>
<sequence length="113" mass="12665">MDRMEFSIVFSSFKSLAYMAQISFVSGADLCAEIFDLEQFAYSDHVELERKSTRRKDRPPPPPPASTFGRSEALEEELGSESDGEESEDDDALLQRLKLAQQVAPQLFSKSPS</sequence>